<comment type="caution">
    <text evidence="2">The sequence shown here is derived from an EMBL/GenBank/DDBJ whole genome shotgun (WGS) entry which is preliminary data.</text>
</comment>
<proteinExistence type="predicted"/>
<dbReference type="AlphaFoldDB" id="A0A845GQQ0"/>
<gene>
    <name evidence="2" type="ORF">GTP90_22410</name>
</gene>
<reference evidence="2" key="1">
    <citation type="submission" date="2019-12" db="EMBL/GenBank/DDBJ databases">
        <title>Novel species isolated from a subtropical stream in China.</title>
        <authorList>
            <person name="Lu H."/>
        </authorList>
    </citation>
    <scope>NUCLEOTIDE SEQUENCE [LARGE SCALE GENOMIC DNA]</scope>
    <source>
        <strain evidence="2">FT81W</strain>
    </source>
</reference>
<protein>
    <submittedName>
        <fullName evidence="2">Uncharacterized protein</fullName>
    </submittedName>
</protein>
<organism evidence="2 3">
    <name type="scientific">Duganella vulcania</name>
    <dbReference type="NCBI Taxonomy" id="2692166"/>
    <lineage>
        <taxon>Bacteria</taxon>
        <taxon>Pseudomonadati</taxon>
        <taxon>Pseudomonadota</taxon>
        <taxon>Betaproteobacteria</taxon>
        <taxon>Burkholderiales</taxon>
        <taxon>Oxalobacteraceae</taxon>
        <taxon>Telluria group</taxon>
        <taxon>Duganella</taxon>
    </lineage>
</organism>
<evidence type="ECO:0000313" key="3">
    <source>
        <dbReference type="Proteomes" id="UP000447355"/>
    </source>
</evidence>
<evidence type="ECO:0000313" key="2">
    <source>
        <dbReference type="EMBL" id="MYM96614.1"/>
    </source>
</evidence>
<name>A0A845GQQ0_9BURK</name>
<sequence>MQNAEVAFSRELGVVMMTLSAGGNVLAQSASQETIARELQIRAVRFLVIEGLFTTELPTTEKTLAAASSVAFTEPMAALKLIAACSAVGERVGFLFPERRRRPREPVAEAAQAKPNGPGRADVSKRD</sequence>
<evidence type="ECO:0000256" key="1">
    <source>
        <dbReference type="SAM" id="MobiDB-lite"/>
    </source>
</evidence>
<accession>A0A845GQQ0</accession>
<dbReference type="Proteomes" id="UP000447355">
    <property type="component" value="Unassembled WGS sequence"/>
</dbReference>
<dbReference type="EMBL" id="WWCX01000049">
    <property type="protein sequence ID" value="MYM96614.1"/>
    <property type="molecule type" value="Genomic_DNA"/>
</dbReference>
<feature type="region of interest" description="Disordered" evidence="1">
    <location>
        <begin position="103"/>
        <end position="127"/>
    </location>
</feature>
<dbReference type="RefSeq" id="WP_161085620.1">
    <property type="nucleotide sequence ID" value="NZ_WWCX01000049.1"/>
</dbReference>